<protein>
    <submittedName>
        <fullName evidence="9">Seizure related 6-like protein like</fullName>
    </submittedName>
</protein>
<dbReference type="GO" id="GO:0043025">
    <property type="term" value="C:neuronal cell body"/>
    <property type="evidence" value="ECO:0007669"/>
    <property type="project" value="TreeGrafter"/>
</dbReference>
<comment type="caution">
    <text evidence="9">The sequence shown here is derived from an EMBL/GenBank/DDBJ whole genome shotgun (WGS) entry which is preliminary data.</text>
</comment>
<evidence type="ECO:0000259" key="7">
    <source>
        <dbReference type="PROSITE" id="PS01180"/>
    </source>
</evidence>
<feature type="compositionally biased region" description="Polar residues" evidence="6">
    <location>
        <begin position="1"/>
        <end position="11"/>
    </location>
</feature>
<feature type="region of interest" description="Disordered" evidence="6">
    <location>
        <begin position="1"/>
        <end position="118"/>
    </location>
</feature>
<dbReference type="Gene3D" id="2.10.70.10">
    <property type="entry name" value="Complement Module, domain 1"/>
    <property type="match status" value="1"/>
</dbReference>
<comment type="caution">
    <text evidence="5">Lacks conserved residue(s) required for the propagation of feature annotation.</text>
</comment>
<dbReference type="GO" id="GO:0005783">
    <property type="term" value="C:endoplasmic reticulum"/>
    <property type="evidence" value="ECO:0007669"/>
    <property type="project" value="TreeGrafter"/>
</dbReference>
<evidence type="ECO:0000256" key="2">
    <source>
        <dbReference type="ARBA" id="ARBA00022737"/>
    </source>
</evidence>
<dbReference type="SUPFAM" id="SSF49854">
    <property type="entry name" value="Spermadhesin, CUB domain"/>
    <property type="match status" value="1"/>
</dbReference>
<evidence type="ECO:0000256" key="1">
    <source>
        <dbReference type="ARBA" id="ARBA00022659"/>
    </source>
</evidence>
<reference evidence="9 10" key="1">
    <citation type="journal article" date="2020" name="Nature">
        <title>Six reference-quality genomes reveal evolution of bat adaptations.</title>
        <authorList>
            <person name="Jebb D."/>
            <person name="Huang Z."/>
            <person name="Pippel M."/>
            <person name="Hughes G.M."/>
            <person name="Lavrichenko K."/>
            <person name="Devanna P."/>
            <person name="Winkler S."/>
            <person name="Jermiin L.S."/>
            <person name="Skirmuntt E.C."/>
            <person name="Katzourakis A."/>
            <person name="Burkitt-Gray L."/>
            <person name="Ray D.A."/>
            <person name="Sullivan K.A.M."/>
            <person name="Roscito J.G."/>
            <person name="Kirilenko B.M."/>
            <person name="Davalos L.M."/>
            <person name="Corthals A.P."/>
            <person name="Power M.L."/>
            <person name="Jones G."/>
            <person name="Ransome R.D."/>
            <person name="Dechmann D.K.N."/>
            <person name="Locatelli A.G."/>
            <person name="Puechmaille S.J."/>
            <person name="Fedrigo O."/>
            <person name="Jarvis E.D."/>
            <person name="Hiller M."/>
            <person name="Vernes S.C."/>
            <person name="Myers E.W."/>
            <person name="Teeling E.C."/>
        </authorList>
    </citation>
    <scope>NUCLEOTIDE SEQUENCE [LARGE SCALE GENOMIC DNA]</scope>
    <source>
        <strain evidence="9">MRouAeg1</strain>
        <tissue evidence="9">Muscle</tissue>
    </source>
</reference>
<dbReference type="PANTHER" id="PTHR45656:SF8">
    <property type="entry name" value="SEIZURE 6-LIKE PROTEIN"/>
    <property type="match status" value="1"/>
</dbReference>
<dbReference type="AlphaFoldDB" id="A0A7J8H601"/>
<keyword evidence="1 5" id="KW-0768">Sushi</keyword>
<dbReference type="Proteomes" id="UP000593571">
    <property type="component" value="Unassembled WGS sequence"/>
</dbReference>
<feature type="domain" description="Sushi" evidence="8">
    <location>
        <begin position="246"/>
        <end position="305"/>
    </location>
</feature>
<dbReference type="GO" id="GO:0090036">
    <property type="term" value="P:regulation of protein kinase C signaling"/>
    <property type="evidence" value="ECO:0007669"/>
    <property type="project" value="TreeGrafter"/>
</dbReference>
<evidence type="ECO:0000256" key="3">
    <source>
        <dbReference type="ARBA" id="ARBA00023157"/>
    </source>
</evidence>
<gene>
    <name evidence="9" type="ORF">HJG63_017448</name>
</gene>
<dbReference type="FunFam" id="2.60.120.290:FF:000030">
    <property type="entry name" value="Seizure related 6 homolog like"/>
    <property type="match status" value="1"/>
</dbReference>
<name>A0A7J8H601_ROUAE</name>
<dbReference type="InterPro" id="IPR035914">
    <property type="entry name" value="Sperma_CUB_dom_sf"/>
</dbReference>
<organism evidence="9 10">
    <name type="scientific">Rousettus aegyptiacus</name>
    <name type="common">Egyptian fruit bat</name>
    <name type="synonym">Pteropus aegyptiacus</name>
    <dbReference type="NCBI Taxonomy" id="9407"/>
    <lineage>
        <taxon>Eukaryota</taxon>
        <taxon>Metazoa</taxon>
        <taxon>Chordata</taxon>
        <taxon>Craniata</taxon>
        <taxon>Vertebrata</taxon>
        <taxon>Euteleostomi</taxon>
        <taxon>Mammalia</taxon>
        <taxon>Eutheria</taxon>
        <taxon>Laurasiatheria</taxon>
        <taxon>Chiroptera</taxon>
        <taxon>Yinpterochiroptera</taxon>
        <taxon>Pteropodoidea</taxon>
        <taxon>Pteropodidae</taxon>
        <taxon>Rousettinae</taxon>
        <taxon>Rousettus</taxon>
    </lineage>
</organism>
<dbReference type="InterPro" id="IPR000859">
    <property type="entry name" value="CUB_dom"/>
</dbReference>
<proteinExistence type="predicted"/>
<feature type="domain" description="CUB" evidence="7">
    <location>
        <begin position="136"/>
        <end position="244"/>
    </location>
</feature>
<evidence type="ECO:0000313" key="9">
    <source>
        <dbReference type="EMBL" id="KAF6467683.1"/>
    </source>
</evidence>
<dbReference type="InterPro" id="IPR051277">
    <property type="entry name" value="SEZ6_CSMD_C4BPB_Regulators"/>
</dbReference>
<keyword evidence="2" id="KW-0677">Repeat</keyword>
<keyword evidence="3 4" id="KW-1015">Disulfide bond</keyword>
<evidence type="ECO:0000259" key="8">
    <source>
        <dbReference type="PROSITE" id="PS50923"/>
    </source>
</evidence>
<dbReference type="CDD" id="cd00041">
    <property type="entry name" value="CUB"/>
    <property type="match status" value="1"/>
</dbReference>
<dbReference type="Gene3D" id="2.60.120.290">
    <property type="entry name" value="Spermadhesin, CUB domain"/>
    <property type="match status" value="1"/>
</dbReference>
<dbReference type="InterPro" id="IPR000436">
    <property type="entry name" value="Sushi_SCR_CCP_dom"/>
</dbReference>
<dbReference type="CDD" id="cd00033">
    <property type="entry name" value="CCP"/>
    <property type="match status" value="1"/>
</dbReference>
<sequence>MINAATASATEKPSAPGDLDPVASAGEETLRLPSEEPLWLNRKEGAVPTTPAPLQISPFTSEPYVAHTLPQRPDPEEPAMSEETHEASPEDASPMNFMDKGENDLTGSASEESQETTTSTIITTTVITTEQAPALCSVSLSDPEGYIDSSDYPPLPINSFLECTYNVTVYTGYGVELQVKSVNLSEGELLSIRGVDGPTLTVLANQTLLVEGQVIRSPTNTISVYFRTFQDDGLGTFQLHYQAFMLSCSFPRRPDYGDVTVMDLHSGGVAHFHCHLGYELQGAKTLTCINASKPHWSNEEPVCSGTLQPLLDQAWMVH</sequence>
<feature type="disulfide bond" evidence="4">
    <location>
        <begin position="136"/>
        <end position="163"/>
    </location>
</feature>
<dbReference type="Pfam" id="PF00084">
    <property type="entry name" value="Sushi"/>
    <property type="match status" value="1"/>
</dbReference>
<accession>A0A7J8H601</accession>
<evidence type="ECO:0000256" key="6">
    <source>
        <dbReference type="SAM" id="MobiDB-lite"/>
    </source>
</evidence>
<evidence type="ECO:0000313" key="10">
    <source>
        <dbReference type="Proteomes" id="UP000593571"/>
    </source>
</evidence>
<evidence type="ECO:0000256" key="5">
    <source>
        <dbReference type="PROSITE-ProRule" id="PRU00302"/>
    </source>
</evidence>
<dbReference type="GO" id="GO:0060074">
    <property type="term" value="P:synapse maturation"/>
    <property type="evidence" value="ECO:0007669"/>
    <property type="project" value="TreeGrafter"/>
</dbReference>
<dbReference type="PANTHER" id="PTHR45656">
    <property type="entry name" value="PROTEIN CBR-CLEC-78"/>
    <property type="match status" value="1"/>
</dbReference>
<feature type="compositionally biased region" description="Low complexity" evidence="6">
    <location>
        <begin position="106"/>
        <end position="118"/>
    </location>
</feature>
<dbReference type="SMART" id="SM00042">
    <property type="entry name" value="CUB"/>
    <property type="match status" value="1"/>
</dbReference>
<keyword evidence="10" id="KW-1185">Reference proteome</keyword>
<evidence type="ECO:0000256" key="4">
    <source>
        <dbReference type="PROSITE-ProRule" id="PRU00059"/>
    </source>
</evidence>
<dbReference type="PROSITE" id="PS50923">
    <property type="entry name" value="SUSHI"/>
    <property type="match status" value="1"/>
</dbReference>
<dbReference type="SUPFAM" id="SSF57535">
    <property type="entry name" value="Complement control module/SCR domain"/>
    <property type="match status" value="1"/>
</dbReference>
<dbReference type="Pfam" id="PF00431">
    <property type="entry name" value="CUB"/>
    <property type="match status" value="1"/>
</dbReference>
<dbReference type="EMBL" id="JACASE010000005">
    <property type="protein sequence ID" value="KAF6467683.1"/>
    <property type="molecule type" value="Genomic_DNA"/>
</dbReference>
<dbReference type="InterPro" id="IPR035976">
    <property type="entry name" value="Sushi/SCR/CCP_sf"/>
</dbReference>
<dbReference type="SMART" id="SM00032">
    <property type="entry name" value="CCP"/>
    <property type="match status" value="1"/>
</dbReference>
<dbReference type="PROSITE" id="PS01180">
    <property type="entry name" value="CUB"/>
    <property type="match status" value="1"/>
</dbReference>